<evidence type="ECO:0000256" key="2">
    <source>
        <dbReference type="ARBA" id="ARBA00012438"/>
    </source>
</evidence>
<dbReference type="InterPro" id="IPR011006">
    <property type="entry name" value="CheY-like_superfamily"/>
</dbReference>
<feature type="transmembrane region" description="Helical" evidence="5">
    <location>
        <begin position="12"/>
        <end position="33"/>
    </location>
</feature>
<dbReference type="CDD" id="cd00082">
    <property type="entry name" value="HisKA"/>
    <property type="match status" value="1"/>
</dbReference>
<feature type="transmembrane region" description="Helical" evidence="5">
    <location>
        <begin position="39"/>
        <end position="57"/>
    </location>
</feature>
<dbReference type="GO" id="GO:0000155">
    <property type="term" value="F:phosphorelay sensor kinase activity"/>
    <property type="evidence" value="ECO:0007669"/>
    <property type="project" value="InterPro"/>
</dbReference>
<keyword evidence="9" id="KW-1185">Reference proteome</keyword>
<dbReference type="SUPFAM" id="SSF47384">
    <property type="entry name" value="Homodimeric domain of signal transducing histidine kinase"/>
    <property type="match status" value="1"/>
</dbReference>
<dbReference type="InterPro" id="IPR036097">
    <property type="entry name" value="HisK_dim/P_sf"/>
</dbReference>
<evidence type="ECO:0000256" key="1">
    <source>
        <dbReference type="ARBA" id="ARBA00000085"/>
    </source>
</evidence>
<dbReference type="InterPro" id="IPR005467">
    <property type="entry name" value="His_kinase_dom"/>
</dbReference>
<dbReference type="PANTHER" id="PTHR43547">
    <property type="entry name" value="TWO-COMPONENT HISTIDINE KINASE"/>
    <property type="match status" value="1"/>
</dbReference>
<dbReference type="Gene3D" id="1.10.287.130">
    <property type="match status" value="1"/>
</dbReference>
<dbReference type="SMART" id="SM00388">
    <property type="entry name" value="HisKA"/>
    <property type="match status" value="1"/>
</dbReference>
<reference evidence="8 9" key="1">
    <citation type="submission" date="2020-04" db="EMBL/GenBank/DDBJ databases">
        <title>Chitinophaga sp. G-6-1-13 sp. nov., isolated from soil.</title>
        <authorList>
            <person name="Dahal R.H."/>
            <person name="Chaudhary D.K."/>
        </authorList>
    </citation>
    <scope>NUCLEOTIDE SEQUENCE [LARGE SCALE GENOMIC DNA]</scope>
    <source>
        <strain evidence="8 9">G-6-1-13</strain>
    </source>
</reference>
<dbReference type="InterPro" id="IPR001789">
    <property type="entry name" value="Sig_transdc_resp-reg_receiver"/>
</dbReference>
<feature type="domain" description="Histidine kinase" evidence="6">
    <location>
        <begin position="198"/>
        <end position="412"/>
    </location>
</feature>
<proteinExistence type="predicted"/>
<evidence type="ECO:0000259" key="7">
    <source>
        <dbReference type="PROSITE" id="PS50110"/>
    </source>
</evidence>
<dbReference type="RefSeq" id="WP_169225639.1">
    <property type="nucleotide sequence ID" value="NZ_JABBGC010000001.1"/>
</dbReference>
<dbReference type="Pfam" id="PF00512">
    <property type="entry name" value="HisKA"/>
    <property type="match status" value="1"/>
</dbReference>
<organism evidence="8 9">
    <name type="scientific">Chitinophaga fulva</name>
    <dbReference type="NCBI Taxonomy" id="2728842"/>
    <lineage>
        <taxon>Bacteria</taxon>
        <taxon>Pseudomonadati</taxon>
        <taxon>Bacteroidota</taxon>
        <taxon>Chitinophagia</taxon>
        <taxon>Chitinophagales</taxon>
        <taxon>Chitinophagaceae</taxon>
        <taxon>Chitinophaga</taxon>
    </lineage>
</organism>
<keyword evidence="5" id="KW-0472">Membrane</keyword>
<evidence type="ECO:0000256" key="5">
    <source>
        <dbReference type="SAM" id="Phobius"/>
    </source>
</evidence>
<feature type="transmembrane region" description="Helical" evidence="5">
    <location>
        <begin position="64"/>
        <end position="84"/>
    </location>
</feature>
<comment type="caution">
    <text evidence="8">The sequence shown here is derived from an EMBL/GenBank/DDBJ whole genome shotgun (WGS) entry which is preliminary data.</text>
</comment>
<sequence>MSLISSPTSESVFRRICYLISALSLTLGLYVYSILEYEPIKYIEITFGVFFLLLPYLTKKIGLYLNISIFFVVLHGALCFYGILLGPSSEISTLVAFLLGVAVFLLRGKKLVIFPVVLAIGMLVFLELNYYHSWFTPLPMAYKTAIKVRWVVIFTAAGLSGVTIFYFVKRWVAEIEKNKKMAQQLFEANVYKTNFLRETSHELRTPLSNIMGIAEFFNLHKNNFSDEVKQEVDNLLESAHLAAELVNNHLDLARIEAGKYNDLHPPETVNLKFVFDNCIGMQRVIANARKVKLEISYDKTLPDYISIDKLALYTIINNLSSNVVKHTGQNNIAQVKIYQECERLIIETKNAGYIAPDKLNDIFKPFVSTNQKNSTGLGLPIIKHIARLMDGDVYAYVLGEFVIFRFEMPLIVAEAPIVKQGLQEIKGALQGYKILCIDDDHMSRSRLERNIKHTGAKCIMLEDALSAIEVVRTEMPNVIICDMTLPQLSGVDFATQLKQSPYTAQLRVPIIFLSADVFSNVGSIKQETGLDEIEFLRKPYSDLDLYSLLTKYLVPVRIIVRDFA</sequence>
<dbReference type="AlphaFoldDB" id="A0A848GNV9"/>
<dbReference type="SMART" id="SM00448">
    <property type="entry name" value="REC"/>
    <property type="match status" value="1"/>
</dbReference>
<comment type="catalytic activity">
    <reaction evidence="1">
        <text>ATP + protein L-histidine = ADP + protein N-phospho-L-histidine.</text>
        <dbReference type="EC" id="2.7.13.3"/>
    </reaction>
</comment>
<evidence type="ECO:0000256" key="3">
    <source>
        <dbReference type="ARBA" id="ARBA00022553"/>
    </source>
</evidence>
<dbReference type="InterPro" id="IPR003661">
    <property type="entry name" value="HisK_dim/P_dom"/>
</dbReference>
<evidence type="ECO:0000313" key="9">
    <source>
        <dbReference type="Proteomes" id="UP000583266"/>
    </source>
</evidence>
<name>A0A848GNV9_9BACT</name>
<keyword evidence="5" id="KW-1133">Transmembrane helix</keyword>
<accession>A0A848GNV9</accession>
<gene>
    <name evidence="8" type="ORF">HHL17_15750</name>
</gene>
<dbReference type="Gene3D" id="3.30.565.10">
    <property type="entry name" value="Histidine kinase-like ATPase, C-terminal domain"/>
    <property type="match status" value="1"/>
</dbReference>
<dbReference type="SMART" id="SM00387">
    <property type="entry name" value="HATPase_c"/>
    <property type="match status" value="1"/>
</dbReference>
<dbReference type="Pfam" id="PF00072">
    <property type="entry name" value="Response_reg"/>
    <property type="match status" value="1"/>
</dbReference>
<dbReference type="Pfam" id="PF02518">
    <property type="entry name" value="HATPase_c"/>
    <property type="match status" value="1"/>
</dbReference>
<dbReference type="Proteomes" id="UP000583266">
    <property type="component" value="Unassembled WGS sequence"/>
</dbReference>
<dbReference type="InterPro" id="IPR036890">
    <property type="entry name" value="HATPase_C_sf"/>
</dbReference>
<dbReference type="PANTHER" id="PTHR43547:SF2">
    <property type="entry name" value="HYBRID SIGNAL TRANSDUCTION HISTIDINE KINASE C"/>
    <property type="match status" value="1"/>
</dbReference>
<protein>
    <recommendedName>
        <fullName evidence="2">histidine kinase</fullName>
        <ecNumber evidence="2">2.7.13.3</ecNumber>
    </recommendedName>
</protein>
<keyword evidence="5" id="KW-0812">Transmembrane</keyword>
<feature type="transmembrane region" description="Helical" evidence="5">
    <location>
        <begin position="111"/>
        <end position="130"/>
    </location>
</feature>
<feature type="transmembrane region" description="Helical" evidence="5">
    <location>
        <begin position="150"/>
        <end position="168"/>
    </location>
</feature>
<dbReference type="PROSITE" id="PS50109">
    <property type="entry name" value="HIS_KIN"/>
    <property type="match status" value="1"/>
</dbReference>
<evidence type="ECO:0000313" key="8">
    <source>
        <dbReference type="EMBL" id="NML38662.1"/>
    </source>
</evidence>
<feature type="modified residue" description="4-aspartylphosphate" evidence="4">
    <location>
        <position position="482"/>
    </location>
</feature>
<dbReference type="SUPFAM" id="SSF55874">
    <property type="entry name" value="ATPase domain of HSP90 chaperone/DNA topoisomerase II/histidine kinase"/>
    <property type="match status" value="1"/>
</dbReference>
<dbReference type="EC" id="2.7.13.3" evidence="2"/>
<evidence type="ECO:0000256" key="4">
    <source>
        <dbReference type="PROSITE-ProRule" id="PRU00169"/>
    </source>
</evidence>
<dbReference type="Gene3D" id="3.40.50.2300">
    <property type="match status" value="1"/>
</dbReference>
<evidence type="ECO:0000259" key="6">
    <source>
        <dbReference type="PROSITE" id="PS50109"/>
    </source>
</evidence>
<dbReference type="InterPro" id="IPR003594">
    <property type="entry name" value="HATPase_dom"/>
</dbReference>
<dbReference type="SUPFAM" id="SSF52172">
    <property type="entry name" value="CheY-like"/>
    <property type="match status" value="1"/>
</dbReference>
<keyword evidence="3 4" id="KW-0597">Phosphoprotein</keyword>
<feature type="domain" description="Response regulatory" evidence="7">
    <location>
        <begin position="433"/>
        <end position="553"/>
    </location>
</feature>
<feature type="transmembrane region" description="Helical" evidence="5">
    <location>
        <begin position="90"/>
        <end position="106"/>
    </location>
</feature>
<dbReference type="EMBL" id="JABBGC010000001">
    <property type="protein sequence ID" value="NML38662.1"/>
    <property type="molecule type" value="Genomic_DNA"/>
</dbReference>
<dbReference type="PROSITE" id="PS50110">
    <property type="entry name" value="RESPONSE_REGULATORY"/>
    <property type="match status" value="1"/>
</dbReference>
<dbReference type="CDD" id="cd00156">
    <property type="entry name" value="REC"/>
    <property type="match status" value="1"/>
</dbReference>